<proteinExistence type="inferred from homology"/>
<evidence type="ECO:0000256" key="6">
    <source>
        <dbReference type="PIRNR" id="PIRNR000535"/>
    </source>
</evidence>
<dbReference type="InterPro" id="IPR029056">
    <property type="entry name" value="Ribokinase-like"/>
</dbReference>
<evidence type="ECO:0000256" key="1">
    <source>
        <dbReference type="ARBA" id="ARBA00010688"/>
    </source>
</evidence>
<dbReference type="RefSeq" id="WP_091110497.1">
    <property type="nucleotide sequence ID" value="NZ_BKAF01000004.1"/>
</dbReference>
<dbReference type="SUPFAM" id="SSF53613">
    <property type="entry name" value="Ribokinase-like"/>
    <property type="match status" value="1"/>
</dbReference>
<sequence length="321" mass="32681">MIVTLTPNPSIDRTVTLAGRLARGSVQRADSMTSQAGGKGVNISRAAVSADVPTLAVLAAAEDDPFVLELTAAHIPSLAVAPAGPVRVNITISEPDGTTTKLNSPGPVVTADDLAVLADAVARRAVEADWVVLAGSLPPGAPDEWYADLVATLRGLGARVAIDTSDAPLRALVDRLAQGAPHLMKPNSEELASFTGADPVSLEADPEAAAQAARQLVTSGVDEVLVTLGPHGAVLVNAEGAWHADPPPTTVVSTVGAGDSSLFGYLLGDLRQQDPAHRLALAVAYGSAAAGLPGTTIPRPSQVRADLVQVREVNLTLGGCQ</sequence>
<evidence type="ECO:0000313" key="8">
    <source>
        <dbReference type="EMBL" id="SFH80806.1"/>
    </source>
</evidence>
<keyword evidence="2 6" id="KW-0808">Transferase</keyword>
<evidence type="ECO:0000256" key="5">
    <source>
        <dbReference type="ARBA" id="ARBA00022840"/>
    </source>
</evidence>
<dbReference type="GO" id="GO:0005524">
    <property type="term" value="F:ATP binding"/>
    <property type="evidence" value="ECO:0007669"/>
    <property type="project" value="UniProtKB-KW"/>
</dbReference>
<dbReference type="STRING" id="1005945.SAMN05216561_102321"/>
<dbReference type="OrthoDB" id="9801219at2"/>
<keyword evidence="4 8" id="KW-0418">Kinase</keyword>
<dbReference type="Gene3D" id="3.40.1190.20">
    <property type="match status" value="1"/>
</dbReference>
<dbReference type="InterPro" id="IPR017583">
    <property type="entry name" value="Tagatose/fructose_Pkinase"/>
</dbReference>
<keyword evidence="5" id="KW-0067">ATP-binding</keyword>
<reference evidence="8 9" key="1">
    <citation type="submission" date="2016-10" db="EMBL/GenBank/DDBJ databases">
        <authorList>
            <person name="de Groot N.N."/>
        </authorList>
    </citation>
    <scope>NUCLEOTIDE SEQUENCE [LARGE SCALE GENOMIC DNA]</scope>
    <source>
        <strain evidence="8 9">CGMCC 1.11156</strain>
    </source>
</reference>
<comment type="similarity">
    <text evidence="1">Belongs to the carbohydrate kinase PfkB family.</text>
</comment>
<dbReference type="NCBIfam" id="TIGR03168">
    <property type="entry name" value="1-PFK"/>
    <property type="match status" value="1"/>
</dbReference>
<keyword evidence="3" id="KW-0547">Nucleotide-binding</keyword>
<dbReference type="PANTHER" id="PTHR46566">
    <property type="entry name" value="1-PHOSPHOFRUCTOKINASE-RELATED"/>
    <property type="match status" value="1"/>
</dbReference>
<name>A0A1I3D2B9_9ACTN</name>
<dbReference type="PANTHER" id="PTHR46566:SF5">
    <property type="entry name" value="1-PHOSPHOFRUCTOKINASE"/>
    <property type="match status" value="1"/>
</dbReference>
<dbReference type="CDD" id="cd01164">
    <property type="entry name" value="FruK_PfkB_like"/>
    <property type="match status" value="1"/>
</dbReference>
<evidence type="ECO:0000313" key="9">
    <source>
        <dbReference type="Proteomes" id="UP000198649"/>
    </source>
</evidence>
<dbReference type="InterPro" id="IPR011611">
    <property type="entry name" value="PfkB_dom"/>
</dbReference>
<protein>
    <submittedName>
        <fullName evidence="8">1-phosphofructokinase</fullName>
    </submittedName>
</protein>
<gene>
    <name evidence="8" type="ORF">SAMN05216561_102321</name>
</gene>
<accession>A0A1I3D2B9</accession>
<evidence type="ECO:0000256" key="2">
    <source>
        <dbReference type="ARBA" id="ARBA00022679"/>
    </source>
</evidence>
<dbReference type="GO" id="GO:0008443">
    <property type="term" value="F:phosphofructokinase activity"/>
    <property type="evidence" value="ECO:0007669"/>
    <property type="project" value="TreeGrafter"/>
</dbReference>
<evidence type="ECO:0000256" key="3">
    <source>
        <dbReference type="ARBA" id="ARBA00022741"/>
    </source>
</evidence>
<dbReference type="Proteomes" id="UP000198649">
    <property type="component" value="Unassembled WGS sequence"/>
</dbReference>
<dbReference type="GO" id="GO:0005829">
    <property type="term" value="C:cytosol"/>
    <property type="evidence" value="ECO:0007669"/>
    <property type="project" value="TreeGrafter"/>
</dbReference>
<organism evidence="8 9">
    <name type="scientific">Nocardioides psychrotolerans</name>
    <dbReference type="NCBI Taxonomy" id="1005945"/>
    <lineage>
        <taxon>Bacteria</taxon>
        <taxon>Bacillati</taxon>
        <taxon>Actinomycetota</taxon>
        <taxon>Actinomycetes</taxon>
        <taxon>Propionibacteriales</taxon>
        <taxon>Nocardioidaceae</taxon>
        <taxon>Nocardioides</taxon>
    </lineage>
</organism>
<dbReference type="Pfam" id="PF00294">
    <property type="entry name" value="PfkB"/>
    <property type="match status" value="1"/>
</dbReference>
<feature type="domain" description="Carbohydrate kinase PfkB" evidence="7">
    <location>
        <begin position="8"/>
        <end position="300"/>
    </location>
</feature>
<dbReference type="EMBL" id="FOQG01000002">
    <property type="protein sequence ID" value="SFH80806.1"/>
    <property type="molecule type" value="Genomic_DNA"/>
</dbReference>
<dbReference type="AlphaFoldDB" id="A0A1I3D2B9"/>
<evidence type="ECO:0000256" key="4">
    <source>
        <dbReference type="ARBA" id="ARBA00022777"/>
    </source>
</evidence>
<evidence type="ECO:0000259" key="7">
    <source>
        <dbReference type="Pfam" id="PF00294"/>
    </source>
</evidence>
<keyword evidence="9" id="KW-1185">Reference proteome</keyword>
<dbReference type="PIRSF" id="PIRSF000535">
    <property type="entry name" value="1PFK/6PFK/LacC"/>
    <property type="match status" value="1"/>
</dbReference>